<accession>A0A7T5JQ86</accession>
<dbReference type="KEGG" id="bcop:JD108_08400"/>
<dbReference type="SUPFAM" id="SSF46785">
    <property type="entry name" value="Winged helix' DNA-binding domain"/>
    <property type="match status" value="1"/>
</dbReference>
<reference evidence="1 3" key="1">
    <citation type="submission" date="2020-12" db="EMBL/GenBank/DDBJ databases">
        <title>strain FJAT-54423T represents a novel species of the genus Brevibacillus.</title>
        <authorList>
            <person name="Tang R."/>
        </authorList>
    </citation>
    <scope>NUCLEOTIDE SEQUENCE [LARGE SCALE GENOMIC DNA]</scope>
    <source>
        <strain evidence="1 3">FJAT-54423</strain>
    </source>
</reference>
<evidence type="ECO:0000313" key="4">
    <source>
        <dbReference type="Proteomes" id="UP000677234"/>
    </source>
</evidence>
<dbReference type="InterPro" id="IPR036390">
    <property type="entry name" value="WH_DNA-bd_sf"/>
</dbReference>
<dbReference type="AlphaFoldDB" id="A0A7T5JQ86"/>
<organism evidence="1 3">
    <name type="scientific">Brevibacillus composti</name>
    <dbReference type="NCBI Taxonomy" id="2796470"/>
    <lineage>
        <taxon>Bacteria</taxon>
        <taxon>Bacillati</taxon>
        <taxon>Bacillota</taxon>
        <taxon>Bacilli</taxon>
        <taxon>Bacillales</taxon>
        <taxon>Paenibacillaceae</taxon>
        <taxon>Brevibacillus</taxon>
    </lineage>
</organism>
<evidence type="ECO:0000313" key="3">
    <source>
        <dbReference type="Proteomes" id="UP000595847"/>
    </source>
</evidence>
<evidence type="ECO:0000313" key="2">
    <source>
        <dbReference type="EMBL" id="QUO42897.1"/>
    </source>
</evidence>
<name>A0A7T5JQ86_9BACL</name>
<dbReference type="Proteomes" id="UP000595847">
    <property type="component" value="Chromosome"/>
</dbReference>
<dbReference type="EMBL" id="CP066308">
    <property type="protein sequence ID" value="QQE75871.1"/>
    <property type="molecule type" value="Genomic_DNA"/>
</dbReference>
<keyword evidence="4" id="KW-1185">Reference proteome</keyword>
<dbReference type="InterPro" id="IPR036388">
    <property type="entry name" value="WH-like_DNA-bd_sf"/>
</dbReference>
<gene>
    <name evidence="1" type="ORF">JD108_08400</name>
    <name evidence="2" type="ORF">KDJ56_08080</name>
</gene>
<dbReference type="Pfam" id="PF12840">
    <property type="entry name" value="HTH_20"/>
    <property type="match status" value="1"/>
</dbReference>
<dbReference type="Proteomes" id="UP000677234">
    <property type="component" value="Chromosome"/>
</dbReference>
<dbReference type="Gene3D" id="3.30.1380.20">
    <property type="entry name" value="Trafficking protein particle complex subunit 3"/>
    <property type="match status" value="1"/>
</dbReference>
<dbReference type="RefSeq" id="WP_198829383.1">
    <property type="nucleotide sequence ID" value="NZ_CP066308.1"/>
</dbReference>
<protein>
    <submittedName>
        <fullName evidence="1">Helix-turn-helix domain-containing protein</fullName>
    </submittedName>
</protein>
<reference evidence="2" key="2">
    <citation type="submission" date="2021-04" db="EMBL/GenBank/DDBJ databases">
        <title>Brevibacillus composti FJAT-54423, complete genome.</title>
        <authorList>
            <person name="Tang R."/>
        </authorList>
    </citation>
    <scope>NUCLEOTIDE SEQUENCE</scope>
    <source>
        <strain evidence="2">FJAT-54424</strain>
    </source>
</reference>
<proteinExistence type="predicted"/>
<dbReference type="Gene3D" id="1.10.10.10">
    <property type="entry name" value="Winged helix-like DNA-binding domain superfamily/Winged helix DNA-binding domain"/>
    <property type="match status" value="1"/>
</dbReference>
<dbReference type="EMBL" id="CP073708">
    <property type="protein sequence ID" value="QUO42897.1"/>
    <property type="molecule type" value="Genomic_DNA"/>
</dbReference>
<evidence type="ECO:0000313" key="1">
    <source>
        <dbReference type="EMBL" id="QQE75871.1"/>
    </source>
</evidence>
<sequence>MECDAQKLTSALADSTRFLIYQYVSNSLEPVTVQEVAEHFSIHPNVARLHLTKLEDVRLLSSSSDKSGKGGRPSRLYSLSDQVVSLQFPPRDYRLLADIAIESLLSLGEAGESALINMGHRMGTEMAKRAMKEFPFDEATASLEEKLDHINRLVIAQGLKPEIEAITEDELRFRVYNCTFSETAKRFPNSVCKMHNALLTGIFETFFGNIELREDDSMLNGCRSCNYTVVRLPVANRPQPQET</sequence>